<keyword evidence="2 10" id="KW-0132">Cell division</keyword>
<protein>
    <recommendedName>
        <fullName evidence="10">UDP-N-acetylglucosamine--N-acetylmuramyl-(pentapeptide) pyrophosphoryl-undecaprenol N-acetylglucosamine transferase</fullName>
        <ecNumber evidence="10">2.4.1.227</ecNumber>
    </recommendedName>
    <alternativeName>
        <fullName evidence="10">Undecaprenyl-PP-MurNAc-pentapeptide-UDPGlcNAc GlcNAc transferase</fullName>
    </alternativeName>
</protein>
<keyword evidence="7 10" id="KW-0472">Membrane</keyword>
<evidence type="ECO:0000256" key="9">
    <source>
        <dbReference type="ARBA" id="ARBA00023316"/>
    </source>
</evidence>
<comment type="subcellular location">
    <subcellularLocation>
        <location evidence="10">Cell membrane</location>
        <topology evidence="10">Peripheral membrane protein</topology>
        <orientation evidence="10">Cytoplasmic side</orientation>
    </subcellularLocation>
</comment>
<comment type="catalytic activity">
    <reaction evidence="10">
        <text>di-trans,octa-cis-undecaprenyl diphospho-N-acetyl-alpha-D-muramoyl-L-alanyl-D-glutamyl-meso-2,6-diaminopimeloyl-D-alanyl-D-alanine + UDP-N-acetyl-alpha-D-glucosamine = di-trans,octa-cis-undecaprenyl diphospho-[N-acetyl-alpha-D-glucosaminyl-(1-&gt;4)]-N-acetyl-alpha-D-muramoyl-L-alanyl-D-glutamyl-meso-2,6-diaminopimeloyl-D-alanyl-D-alanine + UDP + H(+)</text>
        <dbReference type="Rhea" id="RHEA:31227"/>
        <dbReference type="ChEBI" id="CHEBI:15378"/>
        <dbReference type="ChEBI" id="CHEBI:57705"/>
        <dbReference type="ChEBI" id="CHEBI:58223"/>
        <dbReference type="ChEBI" id="CHEBI:61387"/>
        <dbReference type="ChEBI" id="CHEBI:61388"/>
        <dbReference type="EC" id="2.4.1.227"/>
    </reaction>
</comment>
<dbReference type="EMBL" id="AP023418">
    <property type="protein sequence ID" value="BCK80743.1"/>
    <property type="molecule type" value="Genomic_DNA"/>
</dbReference>
<dbReference type="GO" id="GO:0009252">
    <property type="term" value="P:peptidoglycan biosynthetic process"/>
    <property type="evidence" value="ECO:0007669"/>
    <property type="project" value="UniProtKB-UniRule"/>
</dbReference>
<sequence length="372" mass="40992">MNVIFTCGGTAGHVNPALALAGYMQERHPDLRVLFVGTPRGMERGLIEKAGYDFRSIEVSSFQRSLSPSGIAHNVKSLKNLALAGSRARAILRDFRPDLVVGTGGYASYPMVKYAAKEGIPTAVHESNMVPGLTTKMLEGYAGCIMVGFEECRQHYKHPEKIVVTGTPVRGDFFRQTREQARQKLGLTDDRPLAVSFWGSLGARFMNEHMLDFFRLEARDGMPFHHIHAAGKGSWDTMRQTLEAEQLTKTPGLDVREYIYDMADVMRAADLVICRAGASTVSELTALAVPAVIVPSPYVTNNHQEKNARILEKHGGAQVILEKDATGEALYRAAGEILRSPELRRSMSAGMAELGIPDATERIYRTVMALRK</sequence>
<keyword evidence="8 10" id="KW-0131">Cell cycle</keyword>
<evidence type="ECO:0000313" key="13">
    <source>
        <dbReference type="EMBL" id="BCK80743.1"/>
    </source>
</evidence>
<dbReference type="KEGG" id="vcop:MM50RIKEN_05060"/>
<dbReference type="HAMAP" id="MF_00033">
    <property type="entry name" value="MurG"/>
    <property type="match status" value="1"/>
</dbReference>
<dbReference type="Proteomes" id="UP000681035">
    <property type="component" value="Chromosome"/>
</dbReference>
<dbReference type="GO" id="GO:0008360">
    <property type="term" value="P:regulation of cell shape"/>
    <property type="evidence" value="ECO:0007669"/>
    <property type="project" value="UniProtKB-KW"/>
</dbReference>
<keyword evidence="4 10" id="KW-0808">Transferase</keyword>
<dbReference type="EC" id="2.4.1.227" evidence="10"/>
<comment type="pathway">
    <text evidence="10">Cell wall biogenesis; peptidoglycan biosynthesis.</text>
</comment>
<feature type="domain" description="Glycosyl transferase family 28 C-terminal" evidence="12">
    <location>
        <begin position="199"/>
        <end position="362"/>
    </location>
</feature>
<evidence type="ECO:0000256" key="8">
    <source>
        <dbReference type="ARBA" id="ARBA00023306"/>
    </source>
</evidence>
<keyword evidence="9 10" id="KW-0961">Cell wall biogenesis/degradation</keyword>
<dbReference type="NCBIfam" id="TIGR01133">
    <property type="entry name" value="murG"/>
    <property type="match status" value="1"/>
</dbReference>
<dbReference type="Pfam" id="PF03033">
    <property type="entry name" value="Glyco_transf_28"/>
    <property type="match status" value="1"/>
</dbReference>
<evidence type="ECO:0000259" key="11">
    <source>
        <dbReference type="Pfam" id="PF03033"/>
    </source>
</evidence>
<keyword evidence="5 10" id="KW-0133">Cell shape</keyword>
<organism evidence="13 14">
    <name type="scientific">Vescimonas coprocola</name>
    <dbReference type="NCBI Taxonomy" id="2714355"/>
    <lineage>
        <taxon>Bacteria</taxon>
        <taxon>Bacillati</taxon>
        <taxon>Bacillota</taxon>
        <taxon>Clostridia</taxon>
        <taxon>Eubacteriales</taxon>
        <taxon>Oscillospiraceae</taxon>
        <taxon>Vescimonas</taxon>
    </lineage>
</organism>
<evidence type="ECO:0000256" key="6">
    <source>
        <dbReference type="ARBA" id="ARBA00022984"/>
    </source>
</evidence>
<proteinExistence type="inferred from homology"/>
<evidence type="ECO:0000256" key="10">
    <source>
        <dbReference type="HAMAP-Rule" id="MF_00033"/>
    </source>
</evidence>
<comment type="caution">
    <text evidence="10">Lacks conserved residue(s) required for the propagation of feature annotation.</text>
</comment>
<evidence type="ECO:0000256" key="7">
    <source>
        <dbReference type="ARBA" id="ARBA00023136"/>
    </source>
</evidence>
<dbReference type="Gene3D" id="3.40.50.2000">
    <property type="entry name" value="Glycogen Phosphorylase B"/>
    <property type="match status" value="2"/>
</dbReference>
<feature type="domain" description="Glycosyltransferase family 28 N-terminal" evidence="11">
    <location>
        <begin position="3"/>
        <end position="146"/>
    </location>
</feature>
<dbReference type="GO" id="GO:0005975">
    <property type="term" value="P:carbohydrate metabolic process"/>
    <property type="evidence" value="ECO:0007669"/>
    <property type="project" value="InterPro"/>
</dbReference>
<keyword evidence="6 10" id="KW-0573">Peptidoglycan synthesis</keyword>
<evidence type="ECO:0000256" key="4">
    <source>
        <dbReference type="ARBA" id="ARBA00022679"/>
    </source>
</evidence>
<feature type="binding site" evidence="10">
    <location>
        <position position="259"/>
    </location>
    <ligand>
        <name>UDP-N-acetyl-alpha-D-glucosamine</name>
        <dbReference type="ChEBI" id="CHEBI:57705"/>
    </ligand>
</feature>
<dbReference type="InterPro" id="IPR004276">
    <property type="entry name" value="GlycoTrans_28_N"/>
</dbReference>
<dbReference type="UniPathway" id="UPA00219"/>
<evidence type="ECO:0000256" key="1">
    <source>
        <dbReference type="ARBA" id="ARBA00022475"/>
    </source>
</evidence>
<dbReference type="PANTHER" id="PTHR21015">
    <property type="entry name" value="UDP-N-ACETYLGLUCOSAMINE--N-ACETYLMURAMYL-(PENTAPEPTIDE) PYROPHOSPHORYL-UNDECAPRENOL N-ACETYLGLUCOSAMINE TRANSFERASE 1"/>
    <property type="match status" value="1"/>
</dbReference>
<reference evidence="13" key="1">
    <citation type="submission" date="2020-09" db="EMBL/GenBank/DDBJ databases">
        <title>New species isolated from human feces.</title>
        <authorList>
            <person name="Kitahara M."/>
            <person name="Shigeno Y."/>
            <person name="Shime M."/>
            <person name="Matsumoto Y."/>
            <person name="Nakamura S."/>
            <person name="Motooka D."/>
            <person name="Fukuoka S."/>
            <person name="Nishikawa H."/>
            <person name="Benno Y."/>
        </authorList>
    </citation>
    <scope>NUCLEOTIDE SEQUENCE</scope>
    <source>
        <strain evidence="13">MM50</strain>
    </source>
</reference>
<feature type="binding site" evidence="10">
    <location>
        <position position="304"/>
    </location>
    <ligand>
        <name>UDP-N-acetyl-alpha-D-glucosamine</name>
        <dbReference type="ChEBI" id="CHEBI:57705"/>
    </ligand>
</feature>
<dbReference type="InterPro" id="IPR006009">
    <property type="entry name" value="GlcNAc_MurG"/>
</dbReference>
<dbReference type="AlphaFoldDB" id="A0A810Q818"/>
<feature type="binding site" evidence="10">
    <location>
        <position position="170"/>
    </location>
    <ligand>
        <name>UDP-N-acetyl-alpha-D-glucosamine</name>
        <dbReference type="ChEBI" id="CHEBI:57705"/>
    </ligand>
</feature>
<accession>A0A810Q818</accession>
<dbReference type="GO" id="GO:0051301">
    <property type="term" value="P:cell division"/>
    <property type="evidence" value="ECO:0007669"/>
    <property type="project" value="UniProtKB-KW"/>
</dbReference>
<evidence type="ECO:0000259" key="12">
    <source>
        <dbReference type="Pfam" id="PF04101"/>
    </source>
</evidence>
<evidence type="ECO:0000256" key="5">
    <source>
        <dbReference type="ARBA" id="ARBA00022960"/>
    </source>
</evidence>
<feature type="binding site" evidence="10">
    <location>
        <position position="200"/>
    </location>
    <ligand>
        <name>UDP-N-acetyl-alpha-D-glucosamine</name>
        <dbReference type="ChEBI" id="CHEBI:57705"/>
    </ligand>
</feature>
<keyword evidence="3 10" id="KW-0328">Glycosyltransferase</keyword>
<keyword evidence="14" id="KW-1185">Reference proteome</keyword>
<dbReference type="GO" id="GO:0005886">
    <property type="term" value="C:plasma membrane"/>
    <property type="evidence" value="ECO:0007669"/>
    <property type="project" value="UniProtKB-SubCell"/>
</dbReference>
<dbReference type="InterPro" id="IPR007235">
    <property type="entry name" value="Glyco_trans_28_C"/>
</dbReference>
<feature type="binding site" evidence="10">
    <location>
        <position position="128"/>
    </location>
    <ligand>
        <name>UDP-N-acetyl-alpha-D-glucosamine</name>
        <dbReference type="ChEBI" id="CHEBI:57705"/>
    </ligand>
</feature>
<dbReference type="GO" id="GO:0071555">
    <property type="term" value="P:cell wall organization"/>
    <property type="evidence" value="ECO:0007669"/>
    <property type="project" value="UniProtKB-KW"/>
</dbReference>
<evidence type="ECO:0000313" key="14">
    <source>
        <dbReference type="Proteomes" id="UP000681035"/>
    </source>
</evidence>
<gene>
    <name evidence="13" type="primary">murG1</name>
    <name evidence="10" type="synonym">murG</name>
    <name evidence="13" type="ORF">MM50RIKEN_05060</name>
</gene>
<feature type="binding site" evidence="10">
    <location>
        <begin position="10"/>
        <end position="12"/>
    </location>
    <ligand>
        <name>UDP-N-acetyl-alpha-D-glucosamine</name>
        <dbReference type="ChEBI" id="CHEBI:57705"/>
    </ligand>
</feature>
<evidence type="ECO:0000256" key="3">
    <source>
        <dbReference type="ARBA" id="ARBA00022676"/>
    </source>
</evidence>
<keyword evidence="1 10" id="KW-1003">Cell membrane</keyword>
<dbReference type="RefSeq" id="WP_213541608.1">
    <property type="nucleotide sequence ID" value="NZ_AP023418.1"/>
</dbReference>
<dbReference type="SUPFAM" id="SSF53756">
    <property type="entry name" value="UDP-Glycosyltransferase/glycogen phosphorylase"/>
    <property type="match status" value="1"/>
</dbReference>
<evidence type="ECO:0000256" key="2">
    <source>
        <dbReference type="ARBA" id="ARBA00022618"/>
    </source>
</evidence>
<comment type="similarity">
    <text evidence="10">Belongs to the glycosyltransferase 28 family. MurG subfamily.</text>
</comment>
<dbReference type="CDD" id="cd03785">
    <property type="entry name" value="GT28_MurG"/>
    <property type="match status" value="1"/>
</dbReference>
<dbReference type="GO" id="GO:0050511">
    <property type="term" value="F:undecaprenyldiphospho-muramoylpentapeptide beta-N-acetylglucosaminyltransferase activity"/>
    <property type="evidence" value="ECO:0007669"/>
    <property type="project" value="UniProtKB-UniRule"/>
</dbReference>
<dbReference type="Pfam" id="PF04101">
    <property type="entry name" value="Glyco_tran_28_C"/>
    <property type="match status" value="1"/>
</dbReference>
<dbReference type="PANTHER" id="PTHR21015:SF22">
    <property type="entry name" value="GLYCOSYLTRANSFERASE"/>
    <property type="match status" value="1"/>
</dbReference>
<comment type="function">
    <text evidence="10">Cell wall formation. Catalyzes the transfer of a GlcNAc subunit on undecaprenyl-pyrophosphoryl-MurNAc-pentapeptide (lipid intermediate I) to form undecaprenyl-pyrophosphoryl-MurNAc-(pentapeptide)GlcNAc (lipid intermediate II).</text>
</comment>
<name>A0A810Q818_9FIRM</name>